<name>A0AAF0EKF1_9BASI</name>
<keyword evidence="4" id="KW-1185">Reference proteome</keyword>
<evidence type="ECO:0000256" key="2">
    <source>
        <dbReference type="SAM" id="Phobius"/>
    </source>
</evidence>
<evidence type="ECO:0008006" key="5">
    <source>
        <dbReference type="Google" id="ProtNLM"/>
    </source>
</evidence>
<feature type="transmembrane region" description="Helical" evidence="2">
    <location>
        <begin position="156"/>
        <end position="175"/>
    </location>
</feature>
<keyword evidence="2" id="KW-1133">Transmembrane helix</keyword>
<dbReference type="InterPro" id="IPR036388">
    <property type="entry name" value="WH-like_DNA-bd_sf"/>
</dbReference>
<protein>
    <recommendedName>
        <fullName evidence="5">Peroxin-14</fullName>
    </recommendedName>
</protein>
<keyword evidence="2" id="KW-0472">Membrane</keyword>
<gene>
    <name evidence="3" type="ORF">MNAN1_003010</name>
</gene>
<reference evidence="3" key="1">
    <citation type="submission" date="2023-03" db="EMBL/GenBank/DDBJ databases">
        <title>Mating type loci evolution in Malassezia.</title>
        <authorList>
            <person name="Coelho M.A."/>
        </authorList>
    </citation>
    <scope>NUCLEOTIDE SEQUENCE</scope>
    <source>
        <strain evidence="3">CBS 9557</strain>
    </source>
</reference>
<feature type="region of interest" description="Disordered" evidence="1">
    <location>
        <begin position="234"/>
        <end position="302"/>
    </location>
</feature>
<feature type="compositionally biased region" description="Low complexity" evidence="1">
    <location>
        <begin position="261"/>
        <end position="271"/>
    </location>
</feature>
<dbReference type="Proteomes" id="UP001213623">
    <property type="component" value="Chromosome 5"/>
</dbReference>
<feature type="compositionally biased region" description="Basic and acidic residues" evidence="1">
    <location>
        <begin position="43"/>
        <end position="62"/>
    </location>
</feature>
<evidence type="ECO:0000313" key="4">
    <source>
        <dbReference type="Proteomes" id="UP001213623"/>
    </source>
</evidence>
<sequence>MSGDGAGPSHAQAVRFLTSLRADSATPSESIVLTDEQRAFLHSKGMSDDAIERARQEAERPPTDALLRASSSDRAQVRDTSAFDRAKAAFDEPMDQGAAEASLSPPPPPPAASYPRSPLALYSEAPTQRDANEILSRYAATISRPRYDTLVTFSRMLHLLLMLGGGVSAVLVWLYRRHLLPRLTRMVDARVQLLSLQYELFGKVAEATAAYRDGALAKLLPTGYEKTYVLAPSTEAHETEEHKPAPALADAPQDAQEAHNASPKPASDAPPAAEPEAKPTPEPVESDATEASEPAPSRRVLAPIDMTCSLRESLDQLKTALRAATAASTPPTSVLDEDEEGLLDLTMPGGSPGSPRAPPLPAGFQHFRTSFDSMRNELEARLFSEAEAIQVLDNRFSALAGGSGRATSATAVEMRQIKAEIRSLKGLMLSRRNFPSYLRAVRSTPSPSPQTTS</sequence>
<proteinExistence type="predicted"/>
<feature type="compositionally biased region" description="Basic and acidic residues" evidence="1">
    <location>
        <begin position="235"/>
        <end position="244"/>
    </location>
</feature>
<evidence type="ECO:0000313" key="3">
    <source>
        <dbReference type="EMBL" id="WFD28002.1"/>
    </source>
</evidence>
<dbReference type="Gene3D" id="1.10.10.10">
    <property type="entry name" value="Winged helix-like DNA-binding domain superfamily/Winged helix DNA-binding domain"/>
    <property type="match status" value="1"/>
</dbReference>
<dbReference type="EMBL" id="CP119896">
    <property type="protein sequence ID" value="WFD28002.1"/>
    <property type="molecule type" value="Genomic_DNA"/>
</dbReference>
<evidence type="ECO:0000256" key="1">
    <source>
        <dbReference type="SAM" id="MobiDB-lite"/>
    </source>
</evidence>
<keyword evidence="2" id="KW-0812">Transmembrane</keyword>
<feature type="region of interest" description="Disordered" evidence="1">
    <location>
        <begin position="94"/>
        <end position="117"/>
    </location>
</feature>
<organism evidence="3 4">
    <name type="scientific">Malassezia nana</name>
    <dbReference type="NCBI Taxonomy" id="180528"/>
    <lineage>
        <taxon>Eukaryota</taxon>
        <taxon>Fungi</taxon>
        <taxon>Dikarya</taxon>
        <taxon>Basidiomycota</taxon>
        <taxon>Ustilaginomycotina</taxon>
        <taxon>Malasseziomycetes</taxon>
        <taxon>Malasseziales</taxon>
        <taxon>Malasseziaceae</taxon>
        <taxon>Malassezia</taxon>
    </lineage>
</organism>
<dbReference type="AlphaFoldDB" id="A0AAF0EKF1"/>
<feature type="compositionally biased region" description="Low complexity" evidence="1">
    <location>
        <begin position="245"/>
        <end position="255"/>
    </location>
</feature>
<accession>A0AAF0EKF1</accession>
<feature type="region of interest" description="Disordered" evidence="1">
    <location>
        <begin position="43"/>
        <end position="80"/>
    </location>
</feature>